<evidence type="ECO:0000313" key="1">
    <source>
        <dbReference type="EMBL" id="PKY04505.1"/>
    </source>
</evidence>
<dbReference type="Proteomes" id="UP000234254">
    <property type="component" value="Unassembled WGS sequence"/>
</dbReference>
<dbReference type="GeneID" id="36544771"/>
<dbReference type="VEuPathDB" id="FungiDB:P168DRAFT_290567"/>
<organism evidence="1 2">
    <name type="scientific">Aspergillus campestris (strain IBT 28561)</name>
    <dbReference type="NCBI Taxonomy" id="1392248"/>
    <lineage>
        <taxon>Eukaryota</taxon>
        <taxon>Fungi</taxon>
        <taxon>Dikarya</taxon>
        <taxon>Ascomycota</taxon>
        <taxon>Pezizomycotina</taxon>
        <taxon>Eurotiomycetes</taxon>
        <taxon>Eurotiomycetidae</taxon>
        <taxon>Eurotiales</taxon>
        <taxon>Aspergillaceae</taxon>
        <taxon>Aspergillus</taxon>
        <taxon>Aspergillus subgen. Circumdati</taxon>
    </lineage>
</organism>
<keyword evidence="2" id="KW-1185">Reference proteome</keyword>
<accession>A0A2I1D3Q7</accession>
<dbReference type="EMBL" id="MSFM01000006">
    <property type="protein sequence ID" value="PKY04505.1"/>
    <property type="molecule type" value="Genomic_DNA"/>
</dbReference>
<evidence type="ECO:0000313" key="2">
    <source>
        <dbReference type="Proteomes" id="UP000234254"/>
    </source>
</evidence>
<name>A0A2I1D3Q7_ASPC2</name>
<dbReference type="AlphaFoldDB" id="A0A2I1D3Q7"/>
<dbReference type="RefSeq" id="XP_024693099.1">
    <property type="nucleotide sequence ID" value="XM_024837247.1"/>
</dbReference>
<sequence length="97" mass="10689">MLMSRRSLSLSLGSRLIRCLSPSTEAHAYVLCLQNSEDLSITRFWSLQRRVTQCNTQGSGVAASGVDISQTSSPGDYVRWSVHKHRPDIVADGAPRD</sequence>
<comment type="caution">
    <text evidence="1">The sequence shown here is derived from an EMBL/GenBank/DDBJ whole genome shotgun (WGS) entry which is preliminary data.</text>
</comment>
<gene>
    <name evidence="1" type="ORF">P168DRAFT_290567</name>
</gene>
<protein>
    <submittedName>
        <fullName evidence="1">Uncharacterized protein</fullName>
    </submittedName>
</protein>
<proteinExistence type="predicted"/>
<reference evidence="1" key="1">
    <citation type="submission" date="2016-12" db="EMBL/GenBank/DDBJ databases">
        <title>The genomes of Aspergillus section Nigri reveals drivers in fungal speciation.</title>
        <authorList>
            <consortium name="DOE Joint Genome Institute"/>
            <person name="Vesth T.C."/>
            <person name="Nybo J."/>
            <person name="Theobald S."/>
            <person name="Brandl J."/>
            <person name="Frisvad J.C."/>
            <person name="Nielsen K.F."/>
            <person name="Lyhne E.K."/>
            <person name="Kogle M.E."/>
            <person name="Kuo A."/>
            <person name="Riley R."/>
            <person name="Clum A."/>
            <person name="Nolan M."/>
            <person name="Lipzen A."/>
            <person name="Salamov A."/>
            <person name="Henrissat B."/>
            <person name="Wiebenga A."/>
            <person name="De vries R.P."/>
            <person name="Grigoriev I.V."/>
            <person name="Mortensen U.H."/>
            <person name="Andersen M.R."/>
            <person name="Baker S.E."/>
        </authorList>
    </citation>
    <scope>NUCLEOTIDE SEQUENCE</scope>
    <source>
        <strain evidence="1">IBT 28561</strain>
    </source>
</reference>